<dbReference type="Pfam" id="PF03621">
    <property type="entry name" value="MbtH"/>
    <property type="match status" value="1"/>
</dbReference>
<keyword evidence="3" id="KW-1185">Reference proteome</keyword>
<dbReference type="SUPFAM" id="SSF160582">
    <property type="entry name" value="MbtH-like"/>
    <property type="match status" value="1"/>
</dbReference>
<evidence type="ECO:0000313" key="2">
    <source>
        <dbReference type="EMBL" id="TWP45713.1"/>
    </source>
</evidence>
<dbReference type="OrthoDB" id="7584480at2"/>
<name>A0A563EH96_9PSEU</name>
<gene>
    <name evidence="2" type="ORF">FKR81_38435</name>
</gene>
<evidence type="ECO:0000259" key="1">
    <source>
        <dbReference type="SMART" id="SM00923"/>
    </source>
</evidence>
<dbReference type="Proteomes" id="UP000316639">
    <property type="component" value="Unassembled WGS sequence"/>
</dbReference>
<sequence>MSNPFEDQDGTYLVLINDEEQYSLWPEFAGVPGGWRVVMGPDSRAACLAHIEQNWLDLRPKSLIDATAGD</sequence>
<protein>
    <submittedName>
        <fullName evidence="2">MbtH family protein</fullName>
    </submittedName>
</protein>
<dbReference type="EMBL" id="VOBR01000039">
    <property type="protein sequence ID" value="TWP45713.1"/>
    <property type="molecule type" value="Genomic_DNA"/>
</dbReference>
<organism evidence="2 3">
    <name type="scientific">Lentzea tibetensis</name>
    <dbReference type="NCBI Taxonomy" id="2591470"/>
    <lineage>
        <taxon>Bacteria</taxon>
        <taxon>Bacillati</taxon>
        <taxon>Actinomycetota</taxon>
        <taxon>Actinomycetes</taxon>
        <taxon>Pseudonocardiales</taxon>
        <taxon>Pseudonocardiaceae</taxon>
        <taxon>Lentzea</taxon>
    </lineage>
</organism>
<reference evidence="2 3" key="1">
    <citation type="submission" date="2019-07" db="EMBL/GenBank/DDBJ databases">
        <title>Lentzea xizangensis sp. nov., isolated from Qinghai-Tibetan Plateau Soils.</title>
        <authorList>
            <person name="Huang J."/>
        </authorList>
    </citation>
    <scope>NUCLEOTIDE SEQUENCE [LARGE SCALE GENOMIC DNA]</scope>
    <source>
        <strain evidence="2 3">FXJ1.1311</strain>
    </source>
</reference>
<dbReference type="SMART" id="SM00923">
    <property type="entry name" value="MbtH"/>
    <property type="match status" value="1"/>
</dbReference>
<dbReference type="PANTHER" id="PTHR38444:SF1">
    <property type="entry name" value="ENTEROBACTIN BIOSYNTHESIS PROTEIN YBDZ"/>
    <property type="match status" value="1"/>
</dbReference>
<proteinExistence type="predicted"/>
<dbReference type="InterPro" id="IPR005153">
    <property type="entry name" value="MbtH-like_dom"/>
</dbReference>
<dbReference type="GO" id="GO:0019290">
    <property type="term" value="P:siderophore biosynthetic process"/>
    <property type="evidence" value="ECO:0007669"/>
    <property type="project" value="TreeGrafter"/>
</dbReference>
<dbReference type="PANTHER" id="PTHR38444">
    <property type="entry name" value="ENTEROBACTIN BIOSYNTHESIS PROTEIN YBDZ"/>
    <property type="match status" value="1"/>
</dbReference>
<dbReference type="InterPro" id="IPR038020">
    <property type="entry name" value="MbtH-like_sf"/>
</dbReference>
<evidence type="ECO:0000313" key="3">
    <source>
        <dbReference type="Proteomes" id="UP000316639"/>
    </source>
</evidence>
<dbReference type="GO" id="GO:0005829">
    <property type="term" value="C:cytosol"/>
    <property type="evidence" value="ECO:0007669"/>
    <property type="project" value="TreeGrafter"/>
</dbReference>
<dbReference type="AlphaFoldDB" id="A0A563EH96"/>
<dbReference type="Gene3D" id="3.90.820.10">
    <property type="entry name" value="Structural Genomics, Unknown Function 30-nov-00 1gh9 Mol_id"/>
    <property type="match status" value="1"/>
</dbReference>
<feature type="domain" description="MbtH-like" evidence="1">
    <location>
        <begin position="3"/>
        <end position="53"/>
    </location>
</feature>
<comment type="caution">
    <text evidence="2">The sequence shown here is derived from an EMBL/GenBank/DDBJ whole genome shotgun (WGS) entry which is preliminary data.</text>
</comment>
<dbReference type="RefSeq" id="WP_146359510.1">
    <property type="nucleotide sequence ID" value="NZ_VOBR01000039.1"/>
</dbReference>
<dbReference type="InterPro" id="IPR037407">
    <property type="entry name" value="MLP_fam"/>
</dbReference>
<accession>A0A563EH96</accession>